<accession>A0ABW2AI94</accession>
<feature type="transmembrane region" description="Helical" evidence="8">
    <location>
        <begin position="521"/>
        <end position="539"/>
    </location>
</feature>
<keyword evidence="11" id="KW-1185">Reference proteome</keyword>
<comment type="subcellular location">
    <subcellularLocation>
        <location evidence="1">Cell membrane</location>
        <topology evidence="1">Multi-pass membrane protein</topology>
    </subcellularLocation>
    <subcellularLocation>
        <location evidence="7">Membrane</location>
        <topology evidence="7">Multi-pass membrane protein</topology>
    </subcellularLocation>
</comment>
<evidence type="ECO:0000256" key="1">
    <source>
        <dbReference type="ARBA" id="ARBA00004651"/>
    </source>
</evidence>
<feature type="transmembrane region" description="Helical" evidence="8">
    <location>
        <begin position="649"/>
        <end position="667"/>
    </location>
</feature>
<comment type="caution">
    <text evidence="10">The sequence shown here is derived from an EMBL/GenBank/DDBJ whole genome shotgun (WGS) entry which is preliminary data.</text>
</comment>
<feature type="transmembrane region" description="Helical" evidence="8">
    <location>
        <begin position="166"/>
        <end position="185"/>
    </location>
</feature>
<dbReference type="PANTHER" id="PTHR42682:SF3">
    <property type="entry name" value="FORMATE HYDROGENLYASE SUBUNIT 3-RELATED"/>
    <property type="match status" value="1"/>
</dbReference>
<feature type="transmembrane region" description="Helical" evidence="8">
    <location>
        <begin position="105"/>
        <end position="129"/>
    </location>
</feature>
<evidence type="ECO:0000256" key="4">
    <source>
        <dbReference type="ARBA" id="ARBA00022989"/>
    </source>
</evidence>
<dbReference type="InterPro" id="IPR052175">
    <property type="entry name" value="ComplexI-like_HydComp"/>
</dbReference>
<feature type="transmembrane region" description="Helical" evidence="8">
    <location>
        <begin position="197"/>
        <end position="218"/>
    </location>
</feature>
<evidence type="ECO:0000313" key="11">
    <source>
        <dbReference type="Proteomes" id="UP001596298"/>
    </source>
</evidence>
<dbReference type="InterPro" id="IPR001750">
    <property type="entry name" value="ND/Mrp_TM"/>
</dbReference>
<keyword evidence="5" id="KW-0560">Oxidoreductase</keyword>
<feature type="transmembrane region" description="Helical" evidence="8">
    <location>
        <begin position="72"/>
        <end position="93"/>
    </location>
</feature>
<keyword evidence="6 8" id="KW-0472">Membrane</keyword>
<feature type="domain" description="NADH:quinone oxidoreductase/Mrp antiporter transmembrane" evidence="9">
    <location>
        <begin position="119"/>
        <end position="402"/>
    </location>
</feature>
<protein>
    <submittedName>
        <fullName evidence="10">Proton-conducting transporter membrane subunit</fullName>
    </submittedName>
</protein>
<feature type="transmembrane region" description="Helical" evidence="8">
    <location>
        <begin position="410"/>
        <end position="437"/>
    </location>
</feature>
<evidence type="ECO:0000256" key="3">
    <source>
        <dbReference type="ARBA" id="ARBA00022692"/>
    </source>
</evidence>
<sequence>MIVAALIGFALAALTCLRRRDDHRTQYLGWVILTATSVLTVVTGCRALSGHAEQVSLPWGAPAPVTLAADHLSGMMLVICFGLAAPLCLAAGASRRPGQQSLPALVAALLGALLLVLTSANLYALLLGWEGLTFTFYLLTNLERHLPGRGAAATRAASFGKISGSALLIGGLLLSTGSGSLDMASWSSVASGPSRDIGYLLLLVGFACKVGLIPMQIWLPPTYTAAPAPARALLAGVAVNAGFYGWLRTLQVLGSPPAWLATTVLLIGGITAILGIAQAAVADNLARLIAWSSVENAGVIAAGFGMGLVGANSGQPRLAAAGLVAATAQIVAHSLGKSLLFCATMAIDDDAGTLDLDELRGIGRRLPAAGIGLTIGALTLAGMPLTAGFASEWLTLQALMQQFRTDSLAFQLGAAFAGSLVALTIGVAGLTFVRVVGLTAYGDAAGTEATPRTDISRVYRTAVGVLCFLCLAVSAAAHWEFAAIARGLSQLVGDSARAANAPGWVIQPVYSGFSALSPGKLWIELPLMCLVVLAVTVLFSGRDLWRVRKAPVWSSGSPGVERQGGYTSFSFANPMRRVLATLLVSADHTAPTEDPVRADSVTEGMVRPLLRQVTVVEIVERYAYAPAWRVLMRAVHQAQRLQSGRLDAYLTYMLLTVVAAISVVTFWY</sequence>
<gene>
    <name evidence="10" type="ORF">ACFQDH_15180</name>
</gene>
<evidence type="ECO:0000259" key="9">
    <source>
        <dbReference type="Pfam" id="PF00361"/>
    </source>
</evidence>
<organism evidence="10 11">
    <name type="scientific">Flexivirga alba</name>
    <dbReference type="NCBI Taxonomy" id="702742"/>
    <lineage>
        <taxon>Bacteria</taxon>
        <taxon>Bacillati</taxon>
        <taxon>Actinomycetota</taxon>
        <taxon>Actinomycetes</taxon>
        <taxon>Micrococcales</taxon>
        <taxon>Dermacoccaceae</taxon>
        <taxon>Flexivirga</taxon>
    </lineage>
</organism>
<evidence type="ECO:0000256" key="2">
    <source>
        <dbReference type="ARBA" id="ARBA00022475"/>
    </source>
</evidence>
<feature type="transmembrane region" description="Helical" evidence="8">
    <location>
        <begin position="288"/>
        <end position="309"/>
    </location>
</feature>
<proteinExistence type="predicted"/>
<feature type="transmembrane region" description="Helical" evidence="8">
    <location>
        <begin position="259"/>
        <end position="282"/>
    </location>
</feature>
<evidence type="ECO:0000256" key="7">
    <source>
        <dbReference type="RuleBase" id="RU000320"/>
    </source>
</evidence>
<evidence type="ECO:0000256" key="6">
    <source>
        <dbReference type="ARBA" id="ARBA00023136"/>
    </source>
</evidence>
<dbReference type="RefSeq" id="WP_382403227.1">
    <property type="nucleotide sequence ID" value="NZ_JBHSWH010000001.1"/>
</dbReference>
<reference evidence="11" key="1">
    <citation type="journal article" date="2019" name="Int. J. Syst. Evol. Microbiol.">
        <title>The Global Catalogue of Microorganisms (GCM) 10K type strain sequencing project: providing services to taxonomists for standard genome sequencing and annotation.</title>
        <authorList>
            <consortium name="The Broad Institute Genomics Platform"/>
            <consortium name="The Broad Institute Genome Sequencing Center for Infectious Disease"/>
            <person name="Wu L."/>
            <person name="Ma J."/>
        </authorList>
    </citation>
    <scope>NUCLEOTIDE SEQUENCE [LARGE SCALE GENOMIC DNA]</scope>
    <source>
        <strain evidence="11">CCUG 58127</strain>
    </source>
</reference>
<evidence type="ECO:0000256" key="8">
    <source>
        <dbReference type="SAM" id="Phobius"/>
    </source>
</evidence>
<feature type="transmembrane region" description="Helical" evidence="8">
    <location>
        <begin position="368"/>
        <end position="390"/>
    </location>
</feature>
<dbReference type="EMBL" id="JBHSWH010000001">
    <property type="protein sequence ID" value="MFC6706561.1"/>
    <property type="molecule type" value="Genomic_DNA"/>
</dbReference>
<evidence type="ECO:0000256" key="5">
    <source>
        <dbReference type="ARBA" id="ARBA00023002"/>
    </source>
</evidence>
<keyword evidence="4 8" id="KW-1133">Transmembrane helix</keyword>
<dbReference type="Proteomes" id="UP001596298">
    <property type="component" value="Unassembled WGS sequence"/>
</dbReference>
<keyword evidence="2" id="KW-1003">Cell membrane</keyword>
<keyword evidence="3 7" id="KW-0812">Transmembrane</keyword>
<dbReference type="PANTHER" id="PTHR42682">
    <property type="entry name" value="HYDROGENASE-4 COMPONENT F"/>
    <property type="match status" value="1"/>
</dbReference>
<dbReference type="Pfam" id="PF00361">
    <property type="entry name" value="Proton_antipo_M"/>
    <property type="match status" value="1"/>
</dbReference>
<evidence type="ECO:0000313" key="10">
    <source>
        <dbReference type="EMBL" id="MFC6706561.1"/>
    </source>
</evidence>
<feature type="transmembrane region" description="Helical" evidence="8">
    <location>
        <begin position="458"/>
        <end position="479"/>
    </location>
</feature>
<name>A0ABW2AI94_9MICO</name>